<evidence type="ECO:0000313" key="4">
    <source>
        <dbReference type="EMBL" id="VDI37039.1"/>
    </source>
</evidence>
<sequence length="566" mass="64270">MNSHRKDSVLYDPDISLTEEQLSQEIDILTAELEKYRHVKDRSISQVDTPRTVFRHSDSGIGSVRRSEQLSKQTNSPIYEKNVSSSVNGGGLGARPRSSVRFETSTPAAEKQSSKHFTEQLQFPISDKFVTKRASKTGLTRDTESCEDKQSYPLDGYKNKNIVKTATYDGKGPWLDFRSHFDACSQINNWTDKEKASGHSLHVSGKTELEIETDTFKCISAAIVADINVDCILGLDFLRTHEANINIYKGTLTIKGHEVRFYVQGHIGCDRVAVSETINTHPRREIVLNGVIFNEVPDSFKTELVQPRDDYKRTDQAIVGRALVAKGKTNLLLCVEGKSEIRCEDCETVFKKQEYLKRHTKNIHRVETIKRSNKVVEKKVGVTERGQDDFDQSDPENLIEDISDDISSVNNPDDAYSDGQDSKLKAYYSEPGTDGSVNDKDEEKEAVYHCTVYSEEDTSQKKETKKVYQTPKDENSGPTVRKRCAPLLVLAPTKRKCHSFIRGDNIEKEVSEEVEYPKRQKFVTKQQATQTNVVKESKMVRIITKYVENGHQIEKVEEEHETVWLV</sequence>
<keyword evidence="5" id="KW-1185">Reference proteome</keyword>
<evidence type="ECO:0000259" key="3">
    <source>
        <dbReference type="PROSITE" id="PS50157"/>
    </source>
</evidence>
<dbReference type="EMBL" id="UYJE01005394">
    <property type="protein sequence ID" value="VDI37039.1"/>
    <property type="molecule type" value="Genomic_DNA"/>
</dbReference>
<dbReference type="Gene3D" id="2.40.70.10">
    <property type="entry name" value="Acid Proteases"/>
    <property type="match status" value="1"/>
</dbReference>
<evidence type="ECO:0000313" key="5">
    <source>
        <dbReference type="Proteomes" id="UP000596742"/>
    </source>
</evidence>
<proteinExistence type="predicted"/>
<dbReference type="GO" id="GO:0008270">
    <property type="term" value="F:zinc ion binding"/>
    <property type="evidence" value="ECO:0007669"/>
    <property type="project" value="UniProtKB-KW"/>
</dbReference>
<keyword evidence="1" id="KW-0863">Zinc-finger</keyword>
<evidence type="ECO:0000256" key="2">
    <source>
        <dbReference type="SAM" id="MobiDB-lite"/>
    </source>
</evidence>
<feature type="domain" description="C2H2-type" evidence="3">
    <location>
        <begin position="341"/>
        <end position="369"/>
    </location>
</feature>
<keyword evidence="1" id="KW-0862">Zinc</keyword>
<dbReference type="PROSITE" id="PS00028">
    <property type="entry name" value="ZINC_FINGER_C2H2_1"/>
    <property type="match status" value="1"/>
</dbReference>
<feature type="region of interest" description="Disordered" evidence="2">
    <location>
        <begin position="459"/>
        <end position="480"/>
    </location>
</feature>
<dbReference type="Proteomes" id="UP000596742">
    <property type="component" value="Unassembled WGS sequence"/>
</dbReference>
<organism evidence="4 5">
    <name type="scientific">Mytilus galloprovincialis</name>
    <name type="common">Mediterranean mussel</name>
    <dbReference type="NCBI Taxonomy" id="29158"/>
    <lineage>
        <taxon>Eukaryota</taxon>
        <taxon>Metazoa</taxon>
        <taxon>Spiralia</taxon>
        <taxon>Lophotrochozoa</taxon>
        <taxon>Mollusca</taxon>
        <taxon>Bivalvia</taxon>
        <taxon>Autobranchia</taxon>
        <taxon>Pteriomorphia</taxon>
        <taxon>Mytilida</taxon>
        <taxon>Mytiloidea</taxon>
        <taxon>Mytilidae</taxon>
        <taxon>Mytilinae</taxon>
        <taxon>Mytilus</taxon>
    </lineage>
</organism>
<dbReference type="InterPro" id="IPR021109">
    <property type="entry name" value="Peptidase_aspartic_dom_sf"/>
</dbReference>
<dbReference type="OrthoDB" id="6198736at2759"/>
<protein>
    <recommendedName>
        <fullName evidence="3">C2H2-type domain-containing protein</fullName>
    </recommendedName>
</protein>
<reference evidence="4" key="1">
    <citation type="submission" date="2018-11" db="EMBL/GenBank/DDBJ databases">
        <authorList>
            <person name="Alioto T."/>
            <person name="Alioto T."/>
        </authorList>
    </citation>
    <scope>NUCLEOTIDE SEQUENCE</scope>
</reference>
<dbReference type="InterPro" id="IPR013087">
    <property type="entry name" value="Znf_C2H2_type"/>
</dbReference>
<keyword evidence="1" id="KW-0479">Metal-binding</keyword>
<dbReference type="PROSITE" id="PS50157">
    <property type="entry name" value="ZINC_FINGER_C2H2_2"/>
    <property type="match status" value="1"/>
</dbReference>
<gene>
    <name evidence="4" type="ORF">MGAL_10B025754</name>
</gene>
<dbReference type="AlphaFoldDB" id="A0A8B6EM10"/>
<name>A0A8B6EM10_MYTGA</name>
<comment type="caution">
    <text evidence="4">The sequence shown here is derived from an EMBL/GenBank/DDBJ whole genome shotgun (WGS) entry which is preliminary data.</text>
</comment>
<feature type="compositionally biased region" description="Basic and acidic residues" evidence="2">
    <location>
        <begin position="459"/>
        <end position="475"/>
    </location>
</feature>
<feature type="region of interest" description="Disordered" evidence="2">
    <location>
        <begin position="53"/>
        <end position="117"/>
    </location>
</feature>
<accession>A0A8B6EM10</accession>
<evidence type="ECO:0000256" key="1">
    <source>
        <dbReference type="PROSITE-ProRule" id="PRU00042"/>
    </source>
</evidence>